<dbReference type="FunFam" id="2.20.100.10:FF:000007">
    <property type="entry name" value="Thrombospondin 1"/>
    <property type="match status" value="3"/>
</dbReference>
<keyword evidence="8" id="KW-0472">Membrane</keyword>
<evidence type="ECO:0000259" key="13">
    <source>
        <dbReference type="PROSITE" id="PS50234"/>
    </source>
</evidence>
<evidence type="ECO:0000256" key="6">
    <source>
        <dbReference type="ARBA" id="ARBA00022737"/>
    </source>
</evidence>
<evidence type="ECO:0000256" key="10">
    <source>
        <dbReference type="SAM" id="MobiDB-lite"/>
    </source>
</evidence>
<feature type="domain" description="VWFA" evidence="13">
    <location>
        <begin position="727"/>
        <end position="903"/>
    </location>
</feature>
<gene>
    <name evidence="14" type="ORF">OS493_029457</name>
</gene>
<dbReference type="CDD" id="cd01450">
    <property type="entry name" value="vWFA_subfamily_ECM"/>
    <property type="match status" value="2"/>
</dbReference>
<dbReference type="Pfam" id="PF00754">
    <property type="entry name" value="F5_F8_type_C"/>
    <property type="match status" value="2"/>
</dbReference>
<dbReference type="Gene3D" id="2.20.100.10">
    <property type="entry name" value="Thrombospondin type-1 (TSP1) repeat"/>
    <property type="match status" value="10"/>
</dbReference>
<proteinExistence type="predicted"/>
<feature type="domain" description="VWFA" evidence="13">
    <location>
        <begin position="912"/>
        <end position="1096"/>
    </location>
</feature>
<accession>A0A9X0CKP9</accession>
<keyword evidence="6" id="KW-0677">Repeat</keyword>
<dbReference type="Gene3D" id="3.40.50.410">
    <property type="entry name" value="von Willebrand factor, type A domain"/>
    <property type="match status" value="3"/>
</dbReference>
<evidence type="ECO:0000256" key="3">
    <source>
        <dbReference type="ARBA" id="ARBA00022525"/>
    </source>
</evidence>
<feature type="region of interest" description="Disordered" evidence="10">
    <location>
        <begin position="1651"/>
        <end position="1692"/>
    </location>
</feature>
<evidence type="ECO:0000256" key="7">
    <source>
        <dbReference type="ARBA" id="ARBA00022989"/>
    </source>
</evidence>
<evidence type="ECO:0000259" key="12">
    <source>
        <dbReference type="PROSITE" id="PS50022"/>
    </source>
</evidence>
<dbReference type="FunFam" id="2.20.100.10:FF:000001">
    <property type="entry name" value="semaphorin-5A isoform X1"/>
    <property type="match status" value="1"/>
</dbReference>
<dbReference type="Proteomes" id="UP001163046">
    <property type="component" value="Unassembled WGS sequence"/>
</dbReference>
<evidence type="ECO:0000256" key="4">
    <source>
        <dbReference type="ARBA" id="ARBA00022692"/>
    </source>
</evidence>
<feature type="compositionally biased region" description="Pro residues" evidence="10">
    <location>
        <begin position="705"/>
        <end position="718"/>
    </location>
</feature>
<evidence type="ECO:0000256" key="5">
    <source>
        <dbReference type="ARBA" id="ARBA00022729"/>
    </source>
</evidence>
<keyword evidence="9" id="KW-1015">Disulfide bond</keyword>
<dbReference type="PANTHER" id="PTHR22906:SF43">
    <property type="entry name" value="PROPERDIN"/>
    <property type="match status" value="1"/>
</dbReference>
<keyword evidence="3" id="KW-0964">Secreted</keyword>
<feature type="region of interest" description="Disordered" evidence="10">
    <location>
        <begin position="1711"/>
        <end position="1735"/>
    </location>
</feature>
<dbReference type="FunFam" id="2.20.100.10:FF:000002">
    <property type="entry name" value="Unc-5 netrin receptor C"/>
    <property type="match status" value="5"/>
</dbReference>
<dbReference type="SMART" id="SM00209">
    <property type="entry name" value="TSP1"/>
    <property type="match status" value="10"/>
</dbReference>
<dbReference type="InterPro" id="IPR000884">
    <property type="entry name" value="TSP1_rpt"/>
</dbReference>
<dbReference type="PANTHER" id="PTHR22906">
    <property type="entry name" value="PROPERDIN"/>
    <property type="match status" value="1"/>
</dbReference>
<dbReference type="InterPro" id="IPR008979">
    <property type="entry name" value="Galactose-bd-like_sf"/>
</dbReference>
<feature type="region of interest" description="Disordered" evidence="10">
    <location>
        <begin position="699"/>
        <end position="718"/>
    </location>
</feature>
<dbReference type="SMART" id="SM00327">
    <property type="entry name" value="VWA"/>
    <property type="match status" value="3"/>
</dbReference>
<dbReference type="PRINTS" id="PR01705">
    <property type="entry name" value="TSP1REPEAT"/>
</dbReference>
<dbReference type="SUPFAM" id="SSF82895">
    <property type="entry name" value="TSP-1 type 1 repeat"/>
    <property type="match status" value="10"/>
</dbReference>
<feature type="chain" id="PRO_5040738997" evidence="11">
    <location>
        <begin position="24"/>
        <end position="1886"/>
    </location>
</feature>
<evidence type="ECO:0000256" key="1">
    <source>
        <dbReference type="ARBA" id="ARBA00004167"/>
    </source>
</evidence>
<dbReference type="SUPFAM" id="SSF53300">
    <property type="entry name" value="vWA-like"/>
    <property type="match status" value="3"/>
</dbReference>
<dbReference type="InterPro" id="IPR036383">
    <property type="entry name" value="TSP1_rpt_sf"/>
</dbReference>
<dbReference type="OrthoDB" id="446173at2759"/>
<dbReference type="PROSITE" id="PS50092">
    <property type="entry name" value="TSP1"/>
    <property type="match status" value="10"/>
</dbReference>
<keyword evidence="4" id="KW-0812">Transmembrane</keyword>
<dbReference type="GO" id="GO:0016020">
    <property type="term" value="C:membrane"/>
    <property type="evidence" value="ECO:0007669"/>
    <property type="project" value="UniProtKB-SubCell"/>
</dbReference>
<dbReference type="Gene3D" id="2.60.120.260">
    <property type="entry name" value="Galactose-binding domain-like"/>
    <property type="match status" value="2"/>
</dbReference>
<dbReference type="InterPro" id="IPR002035">
    <property type="entry name" value="VWF_A"/>
</dbReference>
<keyword evidence="7" id="KW-1133">Transmembrane helix</keyword>
<dbReference type="Pfam" id="PF00092">
    <property type="entry name" value="VWA"/>
    <property type="match status" value="3"/>
</dbReference>
<dbReference type="PROSITE" id="PS50234">
    <property type="entry name" value="VWFA"/>
    <property type="match status" value="3"/>
</dbReference>
<feature type="compositionally biased region" description="Basic and acidic residues" evidence="10">
    <location>
        <begin position="1725"/>
        <end position="1734"/>
    </location>
</feature>
<feature type="signal peptide" evidence="11">
    <location>
        <begin position="1"/>
        <end position="23"/>
    </location>
</feature>
<dbReference type="InterPro" id="IPR036465">
    <property type="entry name" value="vWFA_dom_sf"/>
</dbReference>
<keyword evidence="5 11" id="KW-0732">Signal</keyword>
<dbReference type="InterPro" id="IPR052065">
    <property type="entry name" value="Compl_asym_regulator"/>
</dbReference>
<reference evidence="14" key="1">
    <citation type="submission" date="2023-01" db="EMBL/GenBank/DDBJ databases">
        <title>Genome assembly of the deep-sea coral Lophelia pertusa.</title>
        <authorList>
            <person name="Herrera S."/>
            <person name="Cordes E."/>
        </authorList>
    </citation>
    <scope>NUCLEOTIDE SEQUENCE</scope>
    <source>
        <strain evidence="14">USNM1676648</strain>
        <tissue evidence="14">Polyp</tissue>
    </source>
</reference>
<dbReference type="Pfam" id="PF00090">
    <property type="entry name" value="TSP_1"/>
    <property type="match status" value="10"/>
</dbReference>
<dbReference type="SMART" id="SM00231">
    <property type="entry name" value="FA58C"/>
    <property type="match status" value="2"/>
</dbReference>
<feature type="domain" description="F5/8 type C" evidence="12">
    <location>
        <begin position="31"/>
        <end position="179"/>
    </location>
</feature>
<feature type="domain" description="F5/8 type C" evidence="12">
    <location>
        <begin position="1330"/>
        <end position="1495"/>
    </location>
</feature>
<dbReference type="InterPro" id="IPR000421">
    <property type="entry name" value="FA58C"/>
</dbReference>
<evidence type="ECO:0000256" key="8">
    <source>
        <dbReference type="ARBA" id="ARBA00023136"/>
    </source>
</evidence>
<protein>
    <submittedName>
        <fullName evidence="14">Uncharacterized protein</fullName>
    </submittedName>
</protein>
<evidence type="ECO:0000256" key="9">
    <source>
        <dbReference type="ARBA" id="ARBA00023157"/>
    </source>
</evidence>
<dbReference type="PROSITE" id="PS50022">
    <property type="entry name" value="FA58C_3"/>
    <property type="match status" value="2"/>
</dbReference>
<dbReference type="PROSITE" id="PS01285">
    <property type="entry name" value="FA58C_1"/>
    <property type="match status" value="1"/>
</dbReference>
<comment type="subcellular location">
    <subcellularLocation>
        <location evidence="1">Membrane</location>
        <topology evidence="1">Single-pass membrane protein</topology>
    </subcellularLocation>
    <subcellularLocation>
        <location evidence="2">Secreted</location>
    </subcellularLocation>
</comment>
<evidence type="ECO:0000256" key="11">
    <source>
        <dbReference type="SAM" id="SignalP"/>
    </source>
</evidence>
<comment type="caution">
    <text evidence="14">The sequence shown here is derived from an EMBL/GenBank/DDBJ whole genome shotgun (WGS) entry which is preliminary data.</text>
</comment>
<name>A0A9X0CKP9_9CNID</name>
<dbReference type="SUPFAM" id="SSF49785">
    <property type="entry name" value="Galactose-binding domain-like"/>
    <property type="match status" value="2"/>
</dbReference>
<keyword evidence="15" id="KW-1185">Reference proteome</keyword>
<sequence length="1886" mass="205237">MPFPCRNWLLILIISIVLSKTTSTYYPYQPAPTPKPGCNSLITSNSNVKYTASSSSVGPGTPVLHGNDVWCAGVIDADQYLTVDLGGLVWIDQVSVQGKPNTMKSVTQYYVKTSTDNSNFELIRDGSGIKAFFGPFFDGDAVATTNITNPVQARYVMFNPTEPLMPDNHLCMRVDVISCQNAPTPIDGRWTAWSSWSGCSQQCSASGSSYGIKSRFRTCTDPAPAFGGQPCNGHSSEDQFCNSCSVKVDGRWSAWSVWSSCSKTCGEGKTTRTRQCNNPAPAGGGADCVGSASETIACLERNCPVDGSWSSWSGLSACSLSCGGGLASRSRNCSNPFPQHGGKTCAGDMFQQQPCNTQNCPINGGWSNWVPWSSCDKTCGGGSQLRTRSCTNPPPAHSGLACSGKNSETQPCNSQNCPINGGWSVWAAWSACDKSCGGGRTYRSRTCTRPKPEFGGKDCVGDKAESTNCNNQACPVDGGWSRWGVWTSCSKSCDGRRTRDRSCTVPAPAHGGAPCHGLQSQAESCNVGACPDPVDGAWTVWSLWSLCSKSCNGGVRTKSRSCTNPPPTHGGRGCVGQSNMNEQCNQQACPVDGGLSQWTPWATCSKSCGNGTSVRTRFCNSPPPSPGGKPCVGSTFESQFCNTHVCPVDGSWSNWADWTLCDRTCGGGRQYRTRVCDSPPPSNGGQSCPGLDMERRQCQNQSCPATPPPVTTGPPGPPTDPNIPKIDLVFAISAVSAFSQSAYELMKNTIKQFIIKYGVNKIHYSVIVYGDSVIRVVNFNKTFPISVNDLTKAIDAQPALRGGPALTNALAEAIRIFQERVGRPGAKKVLVIITDKNSGILSSTLATVVRPLEDSGVLVISVAVGNFVDRSELIVISPNPMDVISVRLNTNPSVLAVRIMDRILRRNIPDVDVGFAISAASINSDSIFSLMKKIIYTIIDRYGNYHNNKNDKVKFSVIVYGQVITTSFTFDNAKFTQEDLIRTVNETTKVPGTPDLEKALKQAETLFRKTSRANATKVFVAMSDSVSAARGNQLIVNAAKLRRQGVLILSVGIGANYSQIGNQMKKVVITHSDFIGVPDFTTRPVVIAETIMFKALQANIPEIDLTFALSATSVSSDRTFNLMKSTVISLVHQYGITRIHYSVIIFGTNSTTYIDFADKIPNKDYLIRLVSRLKKSPGKADMAKALENVKKVYELQQVRPNAKRVLVVILDNKSVNTVNQLNKIVPVLVDKGVLVISVAVGRSVDKKESEIITEENRNIIVVGVNEKPNELVKKIMTIILRTSGFAQWGQWSTCSKTCRAFGVAGTRQRTRFCDIPELGCDGPREDTRECNTEDCQGCQEMGPLNDTSYSASSAIQLPRFARLDTSNPGASPVAWCADPNDIGYVQIDLGETVNVYRVATKGQEQGKKSWVTKYFLSFSADGSPASFFNYTEGGQTRTKHRNKHSKHRLEYFLATKMQAMLLINNFDATTPVRYVRIHPISYNEQPCMQASVFGCSGAIIGPTEGTVLESAAEASEGVLNRFVDLGWNPILPSPYGLFVLLLLARLLQEKRKGLAAFKETSAEDGGYLIEEDNNKRWRMPEAAMMPTRVKAPEDEVQEVSIEMTEEKKPLGVIQFGIEAAETKDKHVTAEAVHSETPLYSEEVGTVKSGAKMMTMTPDGSGGYRSTERRKRTKSEATASVGDAGATSAEWSYRDEHRQSSAFANGGYMRSQEFVESTEPSPIRSRAQELRRSQSADELSTVDYNMFEERRGSAQSGGARGEMAMGRDGYMRMRQTNRDSVDVSHGGFQMGTVDVAIGGIGAPDTRRGSNQLYGMEEQEMTFSADNGGRNVFTMDDGGYRTEEWYNRGGQGPGQLREEGFREIHVEHQPIYTEIQDGNEGFMHSRII</sequence>
<evidence type="ECO:0000256" key="2">
    <source>
        <dbReference type="ARBA" id="ARBA00004613"/>
    </source>
</evidence>
<feature type="domain" description="VWFA" evidence="13">
    <location>
        <begin position="1104"/>
        <end position="1279"/>
    </location>
</feature>
<organism evidence="14 15">
    <name type="scientific">Desmophyllum pertusum</name>
    <dbReference type="NCBI Taxonomy" id="174260"/>
    <lineage>
        <taxon>Eukaryota</taxon>
        <taxon>Metazoa</taxon>
        <taxon>Cnidaria</taxon>
        <taxon>Anthozoa</taxon>
        <taxon>Hexacorallia</taxon>
        <taxon>Scleractinia</taxon>
        <taxon>Caryophylliina</taxon>
        <taxon>Caryophylliidae</taxon>
        <taxon>Desmophyllum</taxon>
    </lineage>
</organism>
<evidence type="ECO:0000313" key="15">
    <source>
        <dbReference type="Proteomes" id="UP001163046"/>
    </source>
</evidence>
<evidence type="ECO:0000313" key="14">
    <source>
        <dbReference type="EMBL" id="KAJ7354898.1"/>
    </source>
</evidence>
<dbReference type="EMBL" id="MU827331">
    <property type="protein sequence ID" value="KAJ7354898.1"/>
    <property type="molecule type" value="Genomic_DNA"/>
</dbReference>